<protein>
    <recommendedName>
        <fullName evidence="10">dITP/XTP pyrophosphatase</fullName>
        <ecNumber evidence="10">3.6.1.66</ecNumber>
    </recommendedName>
    <alternativeName>
        <fullName evidence="10">Non-canonical purine NTP pyrophosphatase</fullName>
    </alternativeName>
    <alternativeName>
        <fullName evidence="10">Non-standard purine NTP pyrophosphatase</fullName>
    </alternativeName>
    <alternativeName>
        <fullName evidence="10">Nucleoside-triphosphate diphosphatase</fullName>
    </alternativeName>
    <alternativeName>
        <fullName evidence="10">Nucleoside-triphosphate pyrophosphatase</fullName>
        <shortName evidence="10">NTPase</shortName>
    </alternativeName>
</protein>
<dbReference type="FunFam" id="3.90.950.10:FF:000001">
    <property type="entry name" value="dITP/XTP pyrophosphatase"/>
    <property type="match status" value="1"/>
</dbReference>
<comment type="catalytic activity">
    <reaction evidence="10">
        <text>ITP + H2O = IMP + diphosphate + H(+)</text>
        <dbReference type="Rhea" id="RHEA:29399"/>
        <dbReference type="ChEBI" id="CHEBI:15377"/>
        <dbReference type="ChEBI" id="CHEBI:15378"/>
        <dbReference type="ChEBI" id="CHEBI:33019"/>
        <dbReference type="ChEBI" id="CHEBI:58053"/>
        <dbReference type="ChEBI" id="CHEBI:61402"/>
        <dbReference type="EC" id="3.6.1.66"/>
    </reaction>
</comment>
<evidence type="ECO:0000256" key="1">
    <source>
        <dbReference type="ARBA" id="ARBA00008023"/>
    </source>
</evidence>
<dbReference type="EMBL" id="MWQY01000005">
    <property type="protein sequence ID" value="ORC36547.1"/>
    <property type="molecule type" value="Genomic_DNA"/>
</dbReference>
<evidence type="ECO:0000313" key="12">
    <source>
        <dbReference type="EMBL" id="ORC36547.1"/>
    </source>
</evidence>
<dbReference type="InterPro" id="IPR002637">
    <property type="entry name" value="RdgB/HAM1"/>
</dbReference>
<comment type="cofactor">
    <cofactor evidence="10">
        <name>Mg(2+)</name>
        <dbReference type="ChEBI" id="CHEBI:18420"/>
    </cofactor>
    <text evidence="10">Binds 1 Mg(2+) ion per subunit.</text>
</comment>
<dbReference type="GO" id="GO:0005829">
    <property type="term" value="C:cytosol"/>
    <property type="evidence" value="ECO:0007669"/>
    <property type="project" value="TreeGrafter"/>
</dbReference>
<name>A0A1Y1S097_9SPIO</name>
<keyword evidence="5 10" id="KW-0378">Hydrolase</keyword>
<feature type="binding site" evidence="10">
    <location>
        <position position="69"/>
    </location>
    <ligand>
        <name>substrate</name>
    </ligand>
</feature>
<keyword evidence="4 10" id="KW-0547">Nucleotide-binding</keyword>
<keyword evidence="6 10" id="KW-0460">Magnesium</keyword>
<evidence type="ECO:0000256" key="6">
    <source>
        <dbReference type="ARBA" id="ARBA00022842"/>
    </source>
</evidence>
<proteinExistence type="inferred from homology"/>
<evidence type="ECO:0000256" key="5">
    <source>
        <dbReference type="ARBA" id="ARBA00022801"/>
    </source>
</evidence>
<comment type="function">
    <text evidence="10">Pyrophosphatase that catalyzes the hydrolysis of nucleoside triphosphates to their monophosphate derivatives, with a high preference for the non-canonical purine nucleotides XTP (xanthosine triphosphate), dITP (deoxyinosine triphosphate) and ITP. Seems to function as a house-cleaning enzyme that removes non-canonical purine nucleotides from the nucleotide pool, thus preventing their incorporation into DNA/RNA and avoiding chromosomal lesions.</text>
</comment>
<evidence type="ECO:0000256" key="2">
    <source>
        <dbReference type="ARBA" id="ARBA00011738"/>
    </source>
</evidence>
<feature type="binding site" evidence="10">
    <location>
        <position position="68"/>
    </location>
    <ligand>
        <name>Mg(2+)</name>
        <dbReference type="ChEBI" id="CHEBI:18420"/>
    </ligand>
</feature>
<accession>A0A1Y1S097</accession>
<dbReference type="InterPro" id="IPR029001">
    <property type="entry name" value="ITPase-like_fam"/>
</dbReference>
<evidence type="ECO:0000256" key="3">
    <source>
        <dbReference type="ARBA" id="ARBA00022723"/>
    </source>
</evidence>
<dbReference type="GO" id="GO:0000166">
    <property type="term" value="F:nucleotide binding"/>
    <property type="evidence" value="ECO:0007669"/>
    <property type="project" value="UniProtKB-KW"/>
</dbReference>
<comment type="similarity">
    <text evidence="1 10 11">Belongs to the HAM1 NTPase family.</text>
</comment>
<keyword evidence="13" id="KW-1185">Reference proteome</keyword>
<dbReference type="GO" id="GO:0036220">
    <property type="term" value="F:ITP diphosphatase activity"/>
    <property type="evidence" value="ECO:0007669"/>
    <property type="project" value="UniProtKB-UniRule"/>
</dbReference>
<dbReference type="GO" id="GO:0036222">
    <property type="term" value="F:XTP diphosphatase activity"/>
    <property type="evidence" value="ECO:0007669"/>
    <property type="project" value="UniProtKB-UniRule"/>
</dbReference>
<dbReference type="InterPro" id="IPR020922">
    <property type="entry name" value="dITP/XTP_pyrophosphatase"/>
</dbReference>
<dbReference type="GO" id="GO:0035870">
    <property type="term" value="F:dITP diphosphatase activity"/>
    <property type="evidence" value="ECO:0007669"/>
    <property type="project" value="UniProtKB-UniRule"/>
</dbReference>
<dbReference type="GO" id="GO:0046872">
    <property type="term" value="F:metal ion binding"/>
    <property type="evidence" value="ECO:0007669"/>
    <property type="project" value="UniProtKB-KW"/>
</dbReference>
<feature type="binding site" evidence="10">
    <location>
        <begin position="152"/>
        <end position="155"/>
    </location>
    <ligand>
        <name>substrate</name>
    </ligand>
</feature>
<evidence type="ECO:0000256" key="8">
    <source>
        <dbReference type="ARBA" id="ARBA00051875"/>
    </source>
</evidence>
<dbReference type="PANTHER" id="PTHR11067">
    <property type="entry name" value="INOSINE TRIPHOSPHATE PYROPHOSPHATASE/HAM1 PROTEIN"/>
    <property type="match status" value="1"/>
</dbReference>
<evidence type="ECO:0000313" key="13">
    <source>
        <dbReference type="Proteomes" id="UP000192343"/>
    </source>
</evidence>
<dbReference type="GO" id="GO:0009117">
    <property type="term" value="P:nucleotide metabolic process"/>
    <property type="evidence" value="ECO:0007669"/>
    <property type="project" value="UniProtKB-KW"/>
</dbReference>
<dbReference type="NCBIfam" id="TIGR00042">
    <property type="entry name" value="RdgB/HAM1 family non-canonical purine NTP pyrophosphatase"/>
    <property type="match status" value="1"/>
</dbReference>
<comment type="catalytic activity">
    <reaction evidence="9 10">
        <text>XTP + H2O = XMP + diphosphate + H(+)</text>
        <dbReference type="Rhea" id="RHEA:28610"/>
        <dbReference type="ChEBI" id="CHEBI:15377"/>
        <dbReference type="ChEBI" id="CHEBI:15378"/>
        <dbReference type="ChEBI" id="CHEBI:33019"/>
        <dbReference type="ChEBI" id="CHEBI:57464"/>
        <dbReference type="ChEBI" id="CHEBI:61314"/>
        <dbReference type="EC" id="3.6.1.66"/>
    </reaction>
</comment>
<dbReference type="Gene3D" id="3.90.950.10">
    <property type="match status" value="1"/>
</dbReference>
<dbReference type="GO" id="GO:0017111">
    <property type="term" value="F:ribonucleoside triphosphate phosphatase activity"/>
    <property type="evidence" value="ECO:0007669"/>
    <property type="project" value="InterPro"/>
</dbReference>
<feature type="binding site" evidence="10">
    <location>
        <position position="175"/>
    </location>
    <ligand>
        <name>substrate</name>
    </ligand>
</feature>
<dbReference type="Pfam" id="PF01725">
    <property type="entry name" value="Ham1p_like"/>
    <property type="match status" value="1"/>
</dbReference>
<dbReference type="CDD" id="cd00515">
    <property type="entry name" value="HAM1"/>
    <property type="match status" value="1"/>
</dbReference>
<organism evidence="12 13">
    <name type="scientific">Marispirochaeta aestuarii</name>
    <dbReference type="NCBI Taxonomy" id="1963862"/>
    <lineage>
        <taxon>Bacteria</taxon>
        <taxon>Pseudomonadati</taxon>
        <taxon>Spirochaetota</taxon>
        <taxon>Spirochaetia</taxon>
        <taxon>Spirochaetales</taxon>
        <taxon>Spirochaetaceae</taxon>
        <taxon>Marispirochaeta</taxon>
    </lineage>
</organism>
<comment type="subunit">
    <text evidence="2 10">Homodimer.</text>
</comment>
<dbReference type="SUPFAM" id="SSF52972">
    <property type="entry name" value="ITPase-like"/>
    <property type="match status" value="1"/>
</dbReference>
<dbReference type="OrthoDB" id="9807456at2"/>
<feature type="binding site" evidence="10">
    <location>
        <begin position="7"/>
        <end position="12"/>
    </location>
    <ligand>
        <name>substrate</name>
    </ligand>
</feature>
<feature type="binding site" evidence="10">
    <location>
        <position position="38"/>
    </location>
    <ligand>
        <name>Mg(2+)</name>
        <dbReference type="ChEBI" id="CHEBI:18420"/>
    </ligand>
</feature>
<feature type="binding site" evidence="10">
    <location>
        <begin position="180"/>
        <end position="181"/>
    </location>
    <ligand>
        <name>substrate</name>
    </ligand>
</feature>
<keyword evidence="3 10" id="KW-0479">Metal-binding</keyword>
<evidence type="ECO:0000256" key="11">
    <source>
        <dbReference type="RuleBase" id="RU003781"/>
    </source>
</evidence>
<evidence type="ECO:0000256" key="7">
    <source>
        <dbReference type="ARBA" id="ARBA00023080"/>
    </source>
</evidence>
<dbReference type="GO" id="GO:0009146">
    <property type="term" value="P:purine nucleoside triphosphate catabolic process"/>
    <property type="evidence" value="ECO:0007669"/>
    <property type="project" value="UniProtKB-UniRule"/>
</dbReference>
<reference evidence="12 13" key="1">
    <citation type="submission" date="2017-03" db="EMBL/GenBank/DDBJ databases">
        <title>Draft Genome sequence of Marispirochaeta sp. strain JC444.</title>
        <authorList>
            <person name="Shivani Y."/>
            <person name="Subhash Y."/>
            <person name="Sasikala C."/>
            <person name="Ramana C."/>
        </authorList>
    </citation>
    <scope>NUCLEOTIDE SEQUENCE [LARGE SCALE GENOMIC DNA]</scope>
    <source>
        <strain evidence="12 13">JC444</strain>
    </source>
</reference>
<gene>
    <name evidence="12" type="ORF">B4O97_05605</name>
</gene>
<comment type="catalytic activity">
    <reaction evidence="8 10">
        <text>dITP + H2O = dIMP + diphosphate + H(+)</text>
        <dbReference type="Rhea" id="RHEA:28342"/>
        <dbReference type="ChEBI" id="CHEBI:15377"/>
        <dbReference type="ChEBI" id="CHEBI:15378"/>
        <dbReference type="ChEBI" id="CHEBI:33019"/>
        <dbReference type="ChEBI" id="CHEBI:61194"/>
        <dbReference type="ChEBI" id="CHEBI:61382"/>
        <dbReference type="EC" id="3.6.1.66"/>
    </reaction>
</comment>
<dbReference type="HAMAP" id="MF_01405">
    <property type="entry name" value="Non_canon_purine_NTPase"/>
    <property type="match status" value="1"/>
</dbReference>
<dbReference type="Proteomes" id="UP000192343">
    <property type="component" value="Unassembled WGS sequence"/>
</dbReference>
<dbReference type="RefSeq" id="WP_083049063.1">
    <property type="nucleotide sequence ID" value="NZ_MWQY01000005.1"/>
</dbReference>
<keyword evidence="7 10" id="KW-0546">Nucleotide metabolism</keyword>
<dbReference type="STRING" id="1963862.B4O97_05605"/>
<evidence type="ECO:0000256" key="10">
    <source>
        <dbReference type="HAMAP-Rule" id="MF_01405"/>
    </source>
</evidence>
<sequence>MELLLATGNRHKRDEFQAILPEHRIVIPEDLGTSFECEETGASFCENSLIKAAFLHARAEGRPVIADDSGLCVEALDGAPGIRSARYGEDEGTSLSSQEKYELLLRNLQGKTNRNAAFVCSLVFYIDDLRYFIFQETCRGIIAEAPRGSGGFGYDPVFFIPETGRTMAELSEEEKNRISHRGKAGSALRKFLQSYGDDLGVV</sequence>
<comment type="caution">
    <text evidence="12">The sequence shown here is derived from an EMBL/GenBank/DDBJ whole genome shotgun (WGS) entry which is preliminary data.</text>
</comment>
<feature type="active site" description="Proton acceptor" evidence="10">
    <location>
        <position position="68"/>
    </location>
</feature>
<evidence type="ECO:0000256" key="4">
    <source>
        <dbReference type="ARBA" id="ARBA00022741"/>
    </source>
</evidence>
<dbReference type="PANTHER" id="PTHR11067:SF9">
    <property type="entry name" value="INOSINE TRIPHOSPHATE PYROPHOSPHATASE"/>
    <property type="match status" value="1"/>
</dbReference>
<evidence type="ECO:0000256" key="9">
    <source>
        <dbReference type="ARBA" id="ARBA00052017"/>
    </source>
</evidence>
<dbReference type="AlphaFoldDB" id="A0A1Y1S097"/>
<dbReference type="EC" id="3.6.1.66" evidence="10"/>